<dbReference type="Pfam" id="PF08599">
    <property type="entry name" value="Nbs1_C"/>
    <property type="match status" value="1"/>
</dbReference>
<accession>A0A4Y2M3V5</accession>
<organism evidence="3 4">
    <name type="scientific">Araneus ventricosus</name>
    <name type="common">Orbweaver spider</name>
    <name type="synonym">Epeira ventricosa</name>
    <dbReference type="NCBI Taxonomy" id="182803"/>
    <lineage>
        <taxon>Eukaryota</taxon>
        <taxon>Metazoa</taxon>
        <taxon>Ecdysozoa</taxon>
        <taxon>Arthropoda</taxon>
        <taxon>Chelicerata</taxon>
        <taxon>Arachnida</taxon>
        <taxon>Araneae</taxon>
        <taxon>Araneomorphae</taxon>
        <taxon>Entelegynae</taxon>
        <taxon>Araneoidea</taxon>
        <taxon>Araneidae</taxon>
        <taxon>Araneus</taxon>
    </lineage>
</organism>
<evidence type="ECO:0000259" key="2">
    <source>
        <dbReference type="Pfam" id="PF08599"/>
    </source>
</evidence>
<protein>
    <recommendedName>
        <fullName evidence="2">Nibrin C-terminal domain-containing protein</fullName>
    </recommendedName>
</protein>
<keyword evidence="4" id="KW-1185">Reference proteome</keyword>
<feature type="domain" description="Nibrin C-terminal" evidence="2">
    <location>
        <begin position="85"/>
        <end position="135"/>
    </location>
</feature>
<comment type="caution">
    <text evidence="3">The sequence shown here is derived from an EMBL/GenBank/DDBJ whole genome shotgun (WGS) entry which is preliminary data.</text>
</comment>
<name>A0A4Y2M3V5_ARAVE</name>
<proteinExistence type="predicted"/>
<gene>
    <name evidence="3" type="ORF">AVEN_246368_2</name>
</gene>
<feature type="region of interest" description="Disordered" evidence="1">
    <location>
        <begin position="1"/>
        <end position="36"/>
    </location>
</feature>
<dbReference type="Proteomes" id="UP000499080">
    <property type="component" value="Unassembled WGS sequence"/>
</dbReference>
<reference evidence="3 4" key="1">
    <citation type="journal article" date="2019" name="Sci. Rep.">
        <title>Orb-weaving spider Araneus ventricosus genome elucidates the spidroin gene catalogue.</title>
        <authorList>
            <person name="Kono N."/>
            <person name="Nakamura H."/>
            <person name="Ohtoshi R."/>
            <person name="Moran D.A.P."/>
            <person name="Shinohara A."/>
            <person name="Yoshida Y."/>
            <person name="Fujiwara M."/>
            <person name="Mori M."/>
            <person name="Tomita M."/>
            <person name="Arakawa K."/>
        </authorList>
    </citation>
    <scope>NUCLEOTIDE SEQUENCE [LARGE SCALE GENOMIC DNA]</scope>
</reference>
<feature type="compositionally biased region" description="Polar residues" evidence="1">
    <location>
        <begin position="11"/>
        <end position="28"/>
    </location>
</feature>
<dbReference type="OrthoDB" id="10581842at2759"/>
<evidence type="ECO:0000313" key="3">
    <source>
        <dbReference type="EMBL" id="GBN21409.1"/>
    </source>
</evidence>
<dbReference type="InterPro" id="IPR013908">
    <property type="entry name" value="Nibrin_C"/>
</dbReference>
<feature type="compositionally biased region" description="Acidic residues" evidence="1">
    <location>
        <begin position="127"/>
        <end position="136"/>
    </location>
</feature>
<evidence type="ECO:0000313" key="4">
    <source>
        <dbReference type="Proteomes" id="UP000499080"/>
    </source>
</evidence>
<evidence type="ECO:0000256" key="1">
    <source>
        <dbReference type="SAM" id="MobiDB-lite"/>
    </source>
</evidence>
<dbReference type="AlphaFoldDB" id="A0A4Y2M3V5"/>
<dbReference type="EMBL" id="BGPR01006729">
    <property type="protein sequence ID" value="GBN21409.1"/>
    <property type="molecule type" value="Genomic_DNA"/>
</dbReference>
<sequence length="145" mass="16494">MEYIDTPPKRNGTTSSNEVKPSTNFNSSPEKKPEVPFRSLTSIETNGFHTVEADLPRNLAKVEFASLICRKPTPVIEHNRNSTVKNFKKFKKVQPRKAQTLPRIIGSHELVAYDRVAAEVSGVNWDEPLEQQEEESQPVKGEFDW</sequence>
<feature type="region of interest" description="Disordered" evidence="1">
    <location>
        <begin position="124"/>
        <end position="145"/>
    </location>
</feature>